<dbReference type="HOGENOM" id="CLU_2236553_0_0_1"/>
<reference evidence="2 3" key="1">
    <citation type="submission" date="2011-08" db="EMBL/GenBank/DDBJ databases">
        <authorList>
            <person name="Liu Z.J."/>
            <person name="Shi F.L."/>
            <person name="Lu J.Q."/>
            <person name="Li M."/>
            <person name="Wang Z.L."/>
        </authorList>
    </citation>
    <scope>NUCLEOTIDE SEQUENCE [LARGE SCALE GENOMIC DNA]</scope>
    <source>
        <strain evidence="2 3">USNM 41457</strain>
    </source>
</reference>
<feature type="transmembrane region" description="Helical" evidence="1">
    <location>
        <begin position="64"/>
        <end position="87"/>
    </location>
</feature>
<sequence length="105" mass="12726">MKKLNTNIVHLNSITTRYNKIEILNFNFYIYKSLFDIFINTKENKYIPRNLFSIRKISTKKMKINSYIDTSFFAIMKYQLILNYFFICKTVLSSCILKRFENFFG</sequence>
<evidence type="ECO:0000313" key="3">
    <source>
        <dbReference type="Proteomes" id="UP000003163"/>
    </source>
</evidence>
<proteinExistence type="predicted"/>
<accession>J9D355</accession>
<dbReference type="AlphaFoldDB" id="J9D355"/>
<name>J9D355_EDHAE</name>
<dbReference type="InParanoid" id="J9D355"/>
<keyword evidence="1" id="KW-0472">Membrane</keyword>
<evidence type="ECO:0000256" key="1">
    <source>
        <dbReference type="SAM" id="Phobius"/>
    </source>
</evidence>
<organism evidence="2 3">
    <name type="scientific">Edhazardia aedis (strain USNM 41457)</name>
    <name type="common">Microsporidian parasite</name>
    <dbReference type="NCBI Taxonomy" id="1003232"/>
    <lineage>
        <taxon>Eukaryota</taxon>
        <taxon>Fungi</taxon>
        <taxon>Fungi incertae sedis</taxon>
        <taxon>Microsporidia</taxon>
        <taxon>Edhazardia</taxon>
    </lineage>
</organism>
<reference evidence="3" key="2">
    <citation type="submission" date="2015-07" db="EMBL/GenBank/DDBJ databases">
        <title>Contrasting host-pathogen interactions and genome evolution in two generalist and specialist microsporidian pathogens of mosquitoes.</title>
        <authorList>
            <consortium name="The Broad Institute Genomics Platform"/>
            <consortium name="The Broad Institute Genome Sequencing Center for Infectious Disease"/>
            <person name="Cuomo C.A."/>
            <person name="Sanscrainte N.D."/>
            <person name="Goldberg J.M."/>
            <person name="Heiman D."/>
            <person name="Young S."/>
            <person name="Zeng Q."/>
            <person name="Becnel J.J."/>
            <person name="Birren B.W."/>
        </authorList>
    </citation>
    <scope>NUCLEOTIDE SEQUENCE [LARGE SCALE GENOMIC DNA]</scope>
    <source>
        <strain evidence="3">USNM 41457</strain>
    </source>
</reference>
<dbReference type="Proteomes" id="UP000003163">
    <property type="component" value="Unassembled WGS sequence"/>
</dbReference>
<keyword evidence="1" id="KW-0812">Transmembrane</keyword>
<gene>
    <name evidence="2" type="ORF">EDEG_03290</name>
</gene>
<comment type="caution">
    <text evidence="2">The sequence shown here is derived from an EMBL/GenBank/DDBJ whole genome shotgun (WGS) entry which is preliminary data.</text>
</comment>
<protein>
    <submittedName>
        <fullName evidence="2">Uncharacterized protein</fullName>
    </submittedName>
</protein>
<dbReference type="EMBL" id="AFBI03000080">
    <property type="protein sequence ID" value="EJW02266.1"/>
    <property type="molecule type" value="Genomic_DNA"/>
</dbReference>
<keyword evidence="3" id="KW-1185">Reference proteome</keyword>
<keyword evidence="1" id="KW-1133">Transmembrane helix</keyword>
<dbReference type="VEuPathDB" id="MicrosporidiaDB:EDEG_03290"/>
<evidence type="ECO:0000313" key="2">
    <source>
        <dbReference type="EMBL" id="EJW02266.1"/>
    </source>
</evidence>